<evidence type="ECO:0000256" key="3">
    <source>
        <dbReference type="ARBA" id="ARBA00022801"/>
    </source>
</evidence>
<dbReference type="AlphaFoldDB" id="A8F6W7"/>
<gene>
    <name evidence="6" type="primary">ade</name>
    <name evidence="9" type="ordered locus">Tlet_1344</name>
</gene>
<dbReference type="Pfam" id="PF13382">
    <property type="entry name" value="Adenine_deam_C"/>
    <property type="match status" value="1"/>
</dbReference>
<evidence type="ECO:0000313" key="10">
    <source>
        <dbReference type="Proteomes" id="UP000002016"/>
    </source>
</evidence>
<reference evidence="9 10" key="2">
    <citation type="journal article" date="2009" name="Proc. Natl. Acad. Sci. U.S.A.">
        <title>On the chimeric nature, thermophilic origin, and phylogenetic placement of the Thermotogales.</title>
        <authorList>
            <person name="Zhaxybayeva O."/>
            <person name="Swithers K.S."/>
            <person name="Lapierre P."/>
            <person name="Fournier G.P."/>
            <person name="Bickhart D.M."/>
            <person name="DeBoy R.T."/>
            <person name="Nelson K.E."/>
            <person name="Nesbo C.L."/>
            <person name="Doolittle W.F."/>
            <person name="Gogarten J.P."/>
            <person name="Noll K.M."/>
        </authorList>
    </citation>
    <scope>NUCLEOTIDE SEQUENCE [LARGE SCALE GENOMIC DNA]</scope>
    <source>
        <strain evidence="10">ATCC BAA-301 / DSM 14385 / NBRC 107922 / TMO</strain>
    </source>
</reference>
<feature type="domain" description="Amidohydrolase-related" evidence="7">
    <location>
        <begin position="54"/>
        <end position="318"/>
    </location>
</feature>
<dbReference type="SUPFAM" id="SSF51556">
    <property type="entry name" value="Metallo-dependent hydrolases"/>
    <property type="match status" value="1"/>
</dbReference>
<dbReference type="OrthoDB" id="9775607at2"/>
<dbReference type="InterPro" id="IPR006679">
    <property type="entry name" value="Adenine_deam"/>
</dbReference>
<dbReference type="InterPro" id="IPR026912">
    <property type="entry name" value="Adenine_deam_C"/>
</dbReference>
<reference evidence="9 10" key="1">
    <citation type="submission" date="2007-08" db="EMBL/GenBank/DDBJ databases">
        <title>Complete sequence of Thermotoga lettingae TMO.</title>
        <authorList>
            <consortium name="US DOE Joint Genome Institute"/>
            <person name="Copeland A."/>
            <person name="Lucas S."/>
            <person name="Lapidus A."/>
            <person name="Barry K."/>
            <person name="Glavina del Rio T."/>
            <person name="Dalin E."/>
            <person name="Tice H."/>
            <person name="Pitluck S."/>
            <person name="Foster B."/>
            <person name="Bruce D."/>
            <person name="Schmutz J."/>
            <person name="Larimer F."/>
            <person name="Land M."/>
            <person name="Hauser L."/>
            <person name="Kyrpides N."/>
            <person name="Mikhailova N."/>
            <person name="Nelson K."/>
            <person name="Gogarten J.P."/>
            <person name="Noll K."/>
            <person name="Richardson P."/>
        </authorList>
    </citation>
    <scope>NUCLEOTIDE SEQUENCE [LARGE SCALE GENOMIC DNA]</scope>
    <source>
        <strain evidence="10">ATCC BAA-301 / DSM 14385 / NBRC 107922 / TMO</strain>
    </source>
</reference>
<dbReference type="HOGENOM" id="CLU_027935_0_0_0"/>
<keyword evidence="4 6" id="KW-0464">Manganese</keyword>
<comment type="similarity">
    <text evidence="1 6">Belongs to the metallo-dependent hydrolases superfamily. Adenine deaminase family.</text>
</comment>
<proteinExistence type="inferred from homology"/>
<evidence type="ECO:0000259" key="7">
    <source>
        <dbReference type="Pfam" id="PF01979"/>
    </source>
</evidence>
<evidence type="ECO:0000256" key="1">
    <source>
        <dbReference type="ARBA" id="ARBA00006773"/>
    </source>
</evidence>
<evidence type="ECO:0000256" key="5">
    <source>
        <dbReference type="ARBA" id="ARBA00047720"/>
    </source>
</evidence>
<comment type="catalytic activity">
    <reaction evidence="5 6">
        <text>adenine + H2O + H(+) = hypoxanthine + NH4(+)</text>
        <dbReference type="Rhea" id="RHEA:23688"/>
        <dbReference type="ChEBI" id="CHEBI:15377"/>
        <dbReference type="ChEBI" id="CHEBI:15378"/>
        <dbReference type="ChEBI" id="CHEBI:16708"/>
        <dbReference type="ChEBI" id="CHEBI:17368"/>
        <dbReference type="ChEBI" id="CHEBI:28938"/>
        <dbReference type="EC" id="3.5.4.2"/>
    </reaction>
</comment>
<evidence type="ECO:0000256" key="6">
    <source>
        <dbReference type="HAMAP-Rule" id="MF_01518"/>
    </source>
</evidence>
<feature type="domain" description="Adenine deaminase C-terminal" evidence="8">
    <location>
        <begin position="385"/>
        <end position="545"/>
    </location>
</feature>
<dbReference type="HAMAP" id="MF_01518">
    <property type="entry name" value="Adenine_deamin"/>
    <property type="match status" value="1"/>
</dbReference>
<dbReference type="InterPro" id="IPR006680">
    <property type="entry name" value="Amidohydro-rel"/>
</dbReference>
<evidence type="ECO:0000256" key="2">
    <source>
        <dbReference type="ARBA" id="ARBA00012782"/>
    </source>
</evidence>
<dbReference type="InterPro" id="IPR032466">
    <property type="entry name" value="Metal_Hydrolase"/>
</dbReference>
<evidence type="ECO:0000313" key="9">
    <source>
        <dbReference type="EMBL" id="ABV33901.1"/>
    </source>
</evidence>
<dbReference type="eggNOG" id="COG1001">
    <property type="taxonomic scope" value="Bacteria"/>
</dbReference>
<dbReference type="GO" id="GO:0006146">
    <property type="term" value="P:adenine catabolic process"/>
    <property type="evidence" value="ECO:0007669"/>
    <property type="project" value="InterPro"/>
</dbReference>
<keyword evidence="10" id="KW-1185">Reference proteome</keyword>
<organism evidence="9 10">
    <name type="scientific">Pseudothermotoga lettingae (strain ATCC BAA-301 / DSM 14385 / NBRC 107922 / TMO)</name>
    <name type="common">Thermotoga lettingae</name>
    <dbReference type="NCBI Taxonomy" id="416591"/>
    <lineage>
        <taxon>Bacteria</taxon>
        <taxon>Thermotogati</taxon>
        <taxon>Thermotogota</taxon>
        <taxon>Thermotogae</taxon>
        <taxon>Thermotogales</taxon>
        <taxon>Thermotogaceae</taxon>
        <taxon>Pseudothermotoga</taxon>
    </lineage>
</organism>
<protein>
    <recommendedName>
        <fullName evidence="2 6">Adenine deaminase</fullName>
        <shortName evidence="6">Adenase</shortName>
        <shortName evidence="6">Adenine aminase</shortName>
        <ecNumber evidence="2 6">3.5.4.2</ecNumber>
    </recommendedName>
</protein>
<keyword evidence="3 6" id="KW-0378">Hydrolase</keyword>
<dbReference type="EC" id="3.5.4.2" evidence="2 6"/>
<comment type="cofactor">
    <cofactor evidence="6">
        <name>Mn(2+)</name>
        <dbReference type="ChEBI" id="CHEBI:29035"/>
    </cofactor>
</comment>
<dbReference type="RefSeq" id="WP_012003377.1">
    <property type="nucleotide sequence ID" value="NC_009828.1"/>
</dbReference>
<name>A8F6W7_PSELT</name>
<dbReference type="GO" id="GO:0000034">
    <property type="term" value="F:adenine deaminase activity"/>
    <property type="evidence" value="ECO:0007669"/>
    <property type="project" value="UniProtKB-UniRule"/>
</dbReference>
<dbReference type="KEGG" id="tle:Tlet_1344"/>
<dbReference type="PANTHER" id="PTHR11113">
    <property type="entry name" value="N-ACETYLGLUCOSAMINE-6-PHOSPHATE DEACETYLASE"/>
    <property type="match status" value="1"/>
</dbReference>
<dbReference type="Pfam" id="PF01979">
    <property type="entry name" value="Amidohydro_1"/>
    <property type="match status" value="1"/>
</dbReference>
<dbReference type="Gene3D" id="2.30.40.10">
    <property type="entry name" value="Urease, subunit C, domain 1"/>
    <property type="match status" value="1"/>
</dbReference>
<dbReference type="Proteomes" id="UP000002016">
    <property type="component" value="Chromosome"/>
</dbReference>
<evidence type="ECO:0000259" key="8">
    <source>
        <dbReference type="Pfam" id="PF13382"/>
    </source>
</evidence>
<sequence>MQRKIFKNALIVDVIRQVIFKGWFSVNQGRFEFVEEGEVTTNEPCQLIDLKEKYVVPGFIDAHMHVESSLVTCSSFAKAALKHGTAAVLHDPHEIANVFGADGVKFMIQDGNNQPLRFYCAIPSCVPVTRKKLETANSSIDPVDVEELSKLDRVIALGEVMDYLGVIEENEKLMKIIEVARKNKLLIEGHSPTLRGEKLSKYIAAGIGSDHTLTNPDKINEQLSKGMHVMIQEKSLSEENIKSIMNFPDRSRILLVTDDVIPTRLVKGHLNKIVSLAIKNGWKPLDAIASATIRPATYMKISDMGSISPGKIATFFTTKDITELSVENFYCEGTELSELVFKPAQFSNLPETIKIKNITTDAFKLTNVKDGKRKLNVVTMNQFNTLTGLINETVSVRDGIADGDYVNVCVFRRREESLKGHVGLLKGFGLTKGAIVSSFAHDSHNIVAVGKSIDHLKKATEELLDMKGGMVFFDGENLLKLPLEIGGVITSNEVEKVAGKLDDIEKSLRKNGVKHKNPILFLTILALTVSPEFKFSDLGIVDTENSLLMGNQ</sequence>
<evidence type="ECO:0000256" key="4">
    <source>
        <dbReference type="ARBA" id="ARBA00023211"/>
    </source>
</evidence>
<dbReference type="SUPFAM" id="SSF51338">
    <property type="entry name" value="Composite domain of metallo-dependent hydrolases"/>
    <property type="match status" value="1"/>
</dbReference>
<accession>A8F6W7</accession>
<dbReference type="Gene3D" id="3.20.20.140">
    <property type="entry name" value="Metal-dependent hydrolases"/>
    <property type="match status" value="1"/>
</dbReference>
<dbReference type="InterPro" id="IPR011059">
    <property type="entry name" value="Metal-dep_hydrolase_composite"/>
</dbReference>
<dbReference type="EMBL" id="CP000812">
    <property type="protein sequence ID" value="ABV33901.1"/>
    <property type="molecule type" value="Genomic_DNA"/>
</dbReference>
<dbReference type="PANTHER" id="PTHR11113:SF2">
    <property type="entry name" value="ADENINE DEAMINASE"/>
    <property type="match status" value="1"/>
</dbReference>
<dbReference type="STRING" id="416591.Tlet_1344"/>